<dbReference type="PANTHER" id="PTHR43329">
    <property type="entry name" value="EPOXIDE HYDROLASE"/>
    <property type="match status" value="1"/>
</dbReference>
<sequence>MTMDTQRISSFRRDGLVFDVVDQGPLEGEVVVLLHGFPQTARCWDRLAPLLHEAGYRTLAPDQRGYSAGARPRGRYAYRLSELVEDVVALVQAAGVPKVHVVGHDWGAPVAWSLAASRPDLVATVTALSVPHPAAFMRAIFTSRQFFMSWYMFAFQVPWLPELALRRLALNARSRLIAGMADGGQTEANAARDIDFMLKPGALTPALNWYRACRSTRLGGWPRSRFRRSSSGATRTPP</sequence>
<proteinExistence type="predicted"/>
<keyword evidence="1 3" id="KW-0378">Hydrolase</keyword>
<organism evidence="3 4">
    <name type="scientific">Actinomadura barringtoniae</name>
    <dbReference type="NCBI Taxonomy" id="1427535"/>
    <lineage>
        <taxon>Bacteria</taxon>
        <taxon>Bacillati</taxon>
        <taxon>Actinomycetota</taxon>
        <taxon>Actinomycetes</taxon>
        <taxon>Streptosporangiales</taxon>
        <taxon>Thermomonosporaceae</taxon>
        <taxon>Actinomadura</taxon>
    </lineage>
</organism>
<name>A0A939T5K4_9ACTN</name>
<accession>A0A939T5K4</accession>
<evidence type="ECO:0000313" key="4">
    <source>
        <dbReference type="Proteomes" id="UP000669179"/>
    </source>
</evidence>
<feature type="domain" description="AB hydrolase-1" evidence="2">
    <location>
        <begin position="30"/>
        <end position="150"/>
    </location>
</feature>
<dbReference type="Pfam" id="PF00561">
    <property type="entry name" value="Abhydrolase_1"/>
    <property type="match status" value="1"/>
</dbReference>
<dbReference type="Gene3D" id="3.40.50.1820">
    <property type="entry name" value="alpha/beta hydrolase"/>
    <property type="match status" value="1"/>
</dbReference>
<comment type="caution">
    <text evidence="3">The sequence shown here is derived from an EMBL/GenBank/DDBJ whole genome shotgun (WGS) entry which is preliminary data.</text>
</comment>
<protein>
    <submittedName>
        <fullName evidence="3">Alpha/beta fold hydrolase</fullName>
    </submittedName>
</protein>
<dbReference type="Proteomes" id="UP000669179">
    <property type="component" value="Unassembled WGS sequence"/>
</dbReference>
<dbReference type="InterPro" id="IPR000073">
    <property type="entry name" value="AB_hydrolase_1"/>
</dbReference>
<dbReference type="InterPro" id="IPR000639">
    <property type="entry name" value="Epox_hydrolase-like"/>
</dbReference>
<evidence type="ECO:0000256" key="1">
    <source>
        <dbReference type="ARBA" id="ARBA00022801"/>
    </source>
</evidence>
<evidence type="ECO:0000259" key="2">
    <source>
        <dbReference type="Pfam" id="PF00561"/>
    </source>
</evidence>
<keyword evidence="4" id="KW-1185">Reference proteome</keyword>
<gene>
    <name evidence="3" type="ORF">J4573_42695</name>
</gene>
<dbReference type="InterPro" id="IPR029058">
    <property type="entry name" value="AB_hydrolase_fold"/>
</dbReference>
<reference evidence="3" key="1">
    <citation type="submission" date="2021-03" db="EMBL/GenBank/DDBJ databases">
        <authorList>
            <person name="Kanchanasin P."/>
            <person name="Saeng-In P."/>
            <person name="Phongsopitanun W."/>
            <person name="Yuki M."/>
            <person name="Kudo T."/>
            <person name="Ohkuma M."/>
            <person name="Tanasupawat S."/>
        </authorList>
    </citation>
    <scope>NUCLEOTIDE SEQUENCE</scope>
    <source>
        <strain evidence="3">GKU 128</strain>
    </source>
</reference>
<dbReference type="SUPFAM" id="SSF53474">
    <property type="entry name" value="alpha/beta-Hydrolases"/>
    <property type="match status" value="1"/>
</dbReference>
<evidence type="ECO:0000313" key="3">
    <source>
        <dbReference type="EMBL" id="MBO2453861.1"/>
    </source>
</evidence>
<dbReference type="AlphaFoldDB" id="A0A939T5K4"/>
<dbReference type="PRINTS" id="PR00412">
    <property type="entry name" value="EPOXHYDRLASE"/>
</dbReference>
<dbReference type="GO" id="GO:0016787">
    <property type="term" value="F:hydrolase activity"/>
    <property type="evidence" value="ECO:0007669"/>
    <property type="project" value="UniProtKB-KW"/>
</dbReference>
<dbReference type="RefSeq" id="WP_208261891.1">
    <property type="nucleotide sequence ID" value="NZ_JAGEOJ010000023.1"/>
</dbReference>
<dbReference type="EMBL" id="JAGEOJ010000023">
    <property type="protein sequence ID" value="MBO2453861.1"/>
    <property type="molecule type" value="Genomic_DNA"/>
</dbReference>